<reference evidence="2" key="1">
    <citation type="journal article" date="2022" name="Mol. Ecol. Resour.">
        <title>The genomes of chicory, endive, great burdock and yacon provide insights into Asteraceae palaeo-polyploidization history and plant inulin production.</title>
        <authorList>
            <person name="Fan W."/>
            <person name="Wang S."/>
            <person name="Wang H."/>
            <person name="Wang A."/>
            <person name="Jiang F."/>
            <person name="Liu H."/>
            <person name="Zhao H."/>
            <person name="Xu D."/>
            <person name="Zhang Y."/>
        </authorList>
    </citation>
    <scope>NUCLEOTIDE SEQUENCE [LARGE SCALE GENOMIC DNA]</scope>
    <source>
        <strain evidence="2">cv. Punajuju</strain>
    </source>
</reference>
<evidence type="ECO:0000313" key="1">
    <source>
        <dbReference type="EMBL" id="KAI3766366.1"/>
    </source>
</evidence>
<dbReference type="Proteomes" id="UP001055811">
    <property type="component" value="Linkage Group LG03"/>
</dbReference>
<reference evidence="1 2" key="2">
    <citation type="journal article" date="2022" name="Mol. Ecol. Resour.">
        <title>The genomes of chicory, endive, great burdock and yacon provide insights into Asteraceae paleo-polyploidization history and plant inulin production.</title>
        <authorList>
            <person name="Fan W."/>
            <person name="Wang S."/>
            <person name="Wang H."/>
            <person name="Wang A."/>
            <person name="Jiang F."/>
            <person name="Liu H."/>
            <person name="Zhao H."/>
            <person name="Xu D."/>
            <person name="Zhang Y."/>
        </authorList>
    </citation>
    <scope>NUCLEOTIDE SEQUENCE [LARGE SCALE GENOMIC DNA]</scope>
    <source>
        <strain evidence="2">cv. Punajuju</strain>
        <tissue evidence="1">Leaves</tissue>
    </source>
</reference>
<proteinExistence type="predicted"/>
<dbReference type="EMBL" id="CM042011">
    <property type="protein sequence ID" value="KAI3766366.1"/>
    <property type="molecule type" value="Genomic_DNA"/>
</dbReference>
<gene>
    <name evidence="1" type="ORF">L2E82_16421</name>
</gene>
<accession>A0ACB9F637</accession>
<comment type="caution">
    <text evidence="1">The sequence shown here is derived from an EMBL/GenBank/DDBJ whole genome shotgun (WGS) entry which is preliminary data.</text>
</comment>
<keyword evidence="2" id="KW-1185">Reference proteome</keyword>
<sequence length="100" mass="11032">MTAAMQSLILISSPSDDLMASLPDGSLKGSSMMRKKFQKLSRNEVPGDVLDSYAQAVFDFDFVSPVQSWVFAKSQVPGDVLDSYTQAGFEMKDVFLLLTR</sequence>
<evidence type="ECO:0000313" key="2">
    <source>
        <dbReference type="Proteomes" id="UP001055811"/>
    </source>
</evidence>
<protein>
    <submittedName>
        <fullName evidence="1">Uncharacterized protein</fullName>
    </submittedName>
</protein>
<name>A0ACB9F637_CICIN</name>
<organism evidence="1 2">
    <name type="scientific">Cichorium intybus</name>
    <name type="common">Chicory</name>
    <dbReference type="NCBI Taxonomy" id="13427"/>
    <lineage>
        <taxon>Eukaryota</taxon>
        <taxon>Viridiplantae</taxon>
        <taxon>Streptophyta</taxon>
        <taxon>Embryophyta</taxon>
        <taxon>Tracheophyta</taxon>
        <taxon>Spermatophyta</taxon>
        <taxon>Magnoliopsida</taxon>
        <taxon>eudicotyledons</taxon>
        <taxon>Gunneridae</taxon>
        <taxon>Pentapetalae</taxon>
        <taxon>asterids</taxon>
        <taxon>campanulids</taxon>
        <taxon>Asterales</taxon>
        <taxon>Asteraceae</taxon>
        <taxon>Cichorioideae</taxon>
        <taxon>Cichorieae</taxon>
        <taxon>Cichoriinae</taxon>
        <taxon>Cichorium</taxon>
    </lineage>
</organism>